<sequence>MLRFAWFATFPDPGAKTQTAACGIRVLICIASDQSGRALTLKLGERGLQYRFEIVQTGAGDIETSIT</sequence>
<protein>
    <submittedName>
        <fullName evidence="1">Uncharacterized protein</fullName>
    </submittedName>
</protein>
<evidence type="ECO:0000313" key="1">
    <source>
        <dbReference type="EMBL" id="BAT31204.1"/>
    </source>
</evidence>
<proteinExistence type="predicted"/>
<organism evidence="1">
    <name type="scientific">Fulvimarina pelagi</name>
    <dbReference type="NCBI Taxonomy" id="217511"/>
    <lineage>
        <taxon>Bacteria</taxon>
        <taxon>Pseudomonadati</taxon>
        <taxon>Pseudomonadota</taxon>
        <taxon>Alphaproteobacteria</taxon>
        <taxon>Hyphomicrobiales</taxon>
        <taxon>Aurantimonadaceae</taxon>
        <taxon>Fulvimarina</taxon>
    </lineage>
</organism>
<dbReference type="EMBL" id="LC066397">
    <property type="protein sequence ID" value="BAT31204.1"/>
    <property type="molecule type" value="Genomic_DNA"/>
</dbReference>
<dbReference type="AlphaFoldDB" id="A0A0P0Z9F0"/>
<reference evidence="1" key="1">
    <citation type="journal article" date="2015" name="Proc. Natl. Acad. Sci. U.S.A.">
        <title>Bacterial clade with the ribosomal RNA operon on a small plasmid rather than the chromosome.</title>
        <authorList>
            <person name="Anda M."/>
            <person name="Ohtsubo Y."/>
            <person name="Okubo T."/>
            <person name="Sugawara M."/>
            <person name="Nagata Y."/>
            <person name="Tsuda M."/>
            <person name="Minamisawa K."/>
            <person name="Mitsui H."/>
        </authorList>
    </citation>
    <scope>NUCLEOTIDE SEQUENCE</scope>
    <source>
        <strain evidence="1">DSM 15513</strain>
    </source>
</reference>
<accession>A0A0P0Z9F0</accession>
<name>A0A0P0Z9F0_9HYPH</name>